<accession>A0ABN6MQG1</accession>
<proteinExistence type="predicted"/>
<evidence type="ECO:0008006" key="4">
    <source>
        <dbReference type="Google" id="ProtNLM"/>
    </source>
</evidence>
<reference evidence="3" key="1">
    <citation type="journal article" date="2022" name="Int. J. Syst. Evol. Microbiol.">
        <title>Anaeromyxobacter oryzae sp. nov., Anaeromyxobacter diazotrophicus sp. nov. and Anaeromyxobacter paludicola sp. nov., isolated from paddy soils.</title>
        <authorList>
            <person name="Itoh H."/>
            <person name="Xu Z."/>
            <person name="Mise K."/>
            <person name="Masuda Y."/>
            <person name="Ushijima N."/>
            <person name="Hayakawa C."/>
            <person name="Shiratori Y."/>
            <person name="Senoo K."/>
        </authorList>
    </citation>
    <scope>NUCLEOTIDE SEQUENCE [LARGE SCALE GENOMIC DNA]</scope>
    <source>
        <strain evidence="3">Red232</strain>
    </source>
</reference>
<dbReference type="EMBL" id="AP025591">
    <property type="protein sequence ID" value="BDG03219.1"/>
    <property type="molecule type" value="Genomic_DNA"/>
</dbReference>
<name>A0ABN6MQG1_9BACT</name>
<dbReference type="InterPro" id="IPR016024">
    <property type="entry name" value="ARM-type_fold"/>
</dbReference>
<dbReference type="Proteomes" id="UP001162891">
    <property type="component" value="Chromosome"/>
</dbReference>
<sequence>MIALALALALALAAGPATTPSPPALSPDTREAAIQSYLGAIDRPVTDEAWRSLGPDAIPTLARVAEDPGEFPTRRALALQGLAALGGDRAEAVHLAQLHAPGAPRIVRHGAIRGLGRLLPADRLAREVKPLLADGDPGARATAAEVLAAGAPGACDAIRAQAGKEGGATRARFGKALERCSR</sequence>
<evidence type="ECO:0000313" key="2">
    <source>
        <dbReference type="EMBL" id="BDG03219.1"/>
    </source>
</evidence>
<protein>
    <recommendedName>
        <fullName evidence="4">HEAT repeat domain-containing protein</fullName>
    </recommendedName>
</protein>
<feature type="chain" id="PRO_5045272749" description="HEAT repeat domain-containing protein" evidence="1">
    <location>
        <begin position="20"/>
        <end position="182"/>
    </location>
</feature>
<evidence type="ECO:0000256" key="1">
    <source>
        <dbReference type="SAM" id="SignalP"/>
    </source>
</evidence>
<organism evidence="2 3">
    <name type="scientific">Anaeromyxobacter oryzae</name>
    <dbReference type="NCBI Taxonomy" id="2918170"/>
    <lineage>
        <taxon>Bacteria</taxon>
        <taxon>Pseudomonadati</taxon>
        <taxon>Myxococcota</taxon>
        <taxon>Myxococcia</taxon>
        <taxon>Myxococcales</taxon>
        <taxon>Cystobacterineae</taxon>
        <taxon>Anaeromyxobacteraceae</taxon>
        <taxon>Anaeromyxobacter</taxon>
    </lineage>
</organism>
<dbReference type="SUPFAM" id="SSF48371">
    <property type="entry name" value="ARM repeat"/>
    <property type="match status" value="1"/>
</dbReference>
<keyword evidence="1" id="KW-0732">Signal</keyword>
<evidence type="ECO:0000313" key="3">
    <source>
        <dbReference type="Proteomes" id="UP001162891"/>
    </source>
</evidence>
<feature type="signal peptide" evidence="1">
    <location>
        <begin position="1"/>
        <end position="19"/>
    </location>
</feature>
<keyword evidence="3" id="KW-1185">Reference proteome</keyword>
<dbReference type="RefSeq" id="WP_248361027.1">
    <property type="nucleotide sequence ID" value="NZ_AP025591.1"/>
</dbReference>
<gene>
    <name evidence="2" type="ORF">AMOR_22150</name>
</gene>